<keyword evidence="2" id="KW-1185">Reference proteome</keyword>
<sequence length="326" mass="36246">MSITMAALVEDLKALRTGLGVEDPNLVARACATVRHVSGVGPHDSPGIVREKIKSWLDRMISRLPEATARIGRATFGFEGPGDRPYLARLENLGRSVDREVRTMQRRADQVVSRIAELALVEQESPVQQARTVDIAEPPARQPWHTTLVRVDLILDQPGIEVFENRRVISHVDHLAEIKHWISVPPVDPCGRLDLAGLGIRLLGGGEMRTPPRAVSSSRVEIAVHPPTPLNTGDEHDFFFRVQIPSLQPFYACTPRFACDEFQLRVRFGRERIPERIWLIDGELPMEAGDPVPDRPALAVDNAGEVQVTFVDLVPATSYGIGWQPR</sequence>
<comment type="caution">
    <text evidence="1">The sequence shown here is derived from an EMBL/GenBank/DDBJ whole genome shotgun (WGS) entry which is preliminary data.</text>
</comment>
<proteinExistence type="predicted"/>
<dbReference type="RefSeq" id="WP_132121926.1">
    <property type="nucleotide sequence ID" value="NZ_SLWS01000007.1"/>
</dbReference>
<organism evidence="1 2">
    <name type="scientific">Actinocrispum wychmicini</name>
    <dbReference type="NCBI Taxonomy" id="1213861"/>
    <lineage>
        <taxon>Bacteria</taxon>
        <taxon>Bacillati</taxon>
        <taxon>Actinomycetota</taxon>
        <taxon>Actinomycetes</taxon>
        <taxon>Pseudonocardiales</taxon>
        <taxon>Pseudonocardiaceae</taxon>
        <taxon>Actinocrispum</taxon>
    </lineage>
</organism>
<dbReference type="OrthoDB" id="3805675at2"/>
<protein>
    <submittedName>
        <fullName evidence="1">Uncharacterized protein</fullName>
    </submittedName>
</protein>
<evidence type="ECO:0000313" key="1">
    <source>
        <dbReference type="EMBL" id="TCO55820.1"/>
    </source>
</evidence>
<name>A0A4V6NNU3_9PSEU</name>
<dbReference type="Proteomes" id="UP000295680">
    <property type="component" value="Unassembled WGS sequence"/>
</dbReference>
<dbReference type="EMBL" id="SLWS01000007">
    <property type="protein sequence ID" value="TCO55820.1"/>
    <property type="molecule type" value="Genomic_DNA"/>
</dbReference>
<accession>A0A4V6NNU3</accession>
<evidence type="ECO:0000313" key="2">
    <source>
        <dbReference type="Proteomes" id="UP000295680"/>
    </source>
</evidence>
<reference evidence="1 2" key="1">
    <citation type="submission" date="2019-03" db="EMBL/GenBank/DDBJ databases">
        <title>Genomic Encyclopedia of Type Strains, Phase IV (KMG-IV): sequencing the most valuable type-strain genomes for metagenomic binning, comparative biology and taxonomic classification.</title>
        <authorList>
            <person name="Goeker M."/>
        </authorList>
    </citation>
    <scope>NUCLEOTIDE SEQUENCE [LARGE SCALE GENOMIC DNA]</scope>
    <source>
        <strain evidence="1 2">DSM 45934</strain>
    </source>
</reference>
<dbReference type="AlphaFoldDB" id="A0A4V6NNU3"/>
<gene>
    <name evidence="1" type="ORF">EV192_107243</name>
</gene>